<evidence type="ECO:0000313" key="3">
    <source>
        <dbReference type="Proteomes" id="UP001175226"/>
    </source>
</evidence>
<reference evidence="2" key="1">
    <citation type="submission" date="2023-06" db="EMBL/GenBank/DDBJ databases">
        <authorList>
            <consortium name="Lawrence Berkeley National Laboratory"/>
            <person name="Ahrendt S."/>
            <person name="Sahu N."/>
            <person name="Indic B."/>
            <person name="Wong-Bajracharya J."/>
            <person name="Merenyi Z."/>
            <person name="Ke H.-M."/>
            <person name="Monk M."/>
            <person name="Kocsube S."/>
            <person name="Drula E."/>
            <person name="Lipzen A."/>
            <person name="Balint B."/>
            <person name="Henrissat B."/>
            <person name="Andreopoulos B."/>
            <person name="Martin F.M."/>
            <person name="Harder C.B."/>
            <person name="Rigling D."/>
            <person name="Ford K.L."/>
            <person name="Foster G.D."/>
            <person name="Pangilinan J."/>
            <person name="Papanicolaou A."/>
            <person name="Barry K."/>
            <person name="LaButti K."/>
            <person name="Viragh M."/>
            <person name="Koriabine M."/>
            <person name="Yan M."/>
            <person name="Riley R."/>
            <person name="Champramary S."/>
            <person name="Plett K.L."/>
            <person name="Tsai I.J."/>
            <person name="Slot J."/>
            <person name="Sipos G."/>
            <person name="Plett J."/>
            <person name="Nagy L.G."/>
            <person name="Grigoriev I.V."/>
        </authorList>
    </citation>
    <scope>NUCLEOTIDE SEQUENCE</scope>
    <source>
        <strain evidence="2">FPL87.14</strain>
    </source>
</reference>
<feature type="region of interest" description="Disordered" evidence="1">
    <location>
        <begin position="273"/>
        <end position="323"/>
    </location>
</feature>
<protein>
    <submittedName>
        <fullName evidence="2">Uncharacterized protein</fullName>
    </submittedName>
</protein>
<dbReference type="EMBL" id="JAUEPT010000059">
    <property type="protein sequence ID" value="KAK0435847.1"/>
    <property type="molecule type" value="Genomic_DNA"/>
</dbReference>
<comment type="caution">
    <text evidence="2">The sequence shown here is derived from an EMBL/GenBank/DDBJ whole genome shotgun (WGS) entry which is preliminary data.</text>
</comment>
<name>A0AA39J485_9AGAR</name>
<dbReference type="Proteomes" id="UP001175226">
    <property type="component" value="Unassembled WGS sequence"/>
</dbReference>
<evidence type="ECO:0000313" key="2">
    <source>
        <dbReference type="EMBL" id="KAK0435847.1"/>
    </source>
</evidence>
<evidence type="ECO:0000256" key="1">
    <source>
        <dbReference type="SAM" id="MobiDB-lite"/>
    </source>
</evidence>
<feature type="compositionally biased region" description="Basic and acidic residues" evidence="1">
    <location>
        <begin position="308"/>
        <end position="317"/>
    </location>
</feature>
<gene>
    <name evidence="2" type="ORF">EV421DRAFT_1908344</name>
</gene>
<accession>A0AA39J485</accession>
<sequence length="323" mass="36944">MDEFYDYAKARGAIQTFTEESIKLNPLHMSGITQRGAVLGDVMLQKDDDEHVWQLMKKQGDDEMEELVFACNGVIADANLPPIVRTPGIAHNKAITMAQSVTVTGLGCHTFDDAIVMLQEIRLTAEREFKSGMLDKWSPTTYHGFPAFVLSNRYFRTQKEGGQHKEVIFSKDVDPVGILQRLAKNDLIHTEENEMQYFKRHVDDEGKRRQAIRVSEEREADNPFRYQWARPQLFRVGDIVEVQCSIIIVKGKALVSRHDALKMKGYLNESQDAKRKMSKMTMSEETKTRHLKRKIGYGEEQIEEEDGLASKRAKESQVMDESG</sequence>
<dbReference type="AlphaFoldDB" id="A0AA39J485"/>
<keyword evidence="3" id="KW-1185">Reference proteome</keyword>
<proteinExistence type="predicted"/>
<organism evidence="2 3">
    <name type="scientific">Armillaria borealis</name>
    <dbReference type="NCBI Taxonomy" id="47425"/>
    <lineage>
        <taxon>Eukaryota</taxon>
        <taxon>Fungi</taxon>
        <taxon>Dikarya</taxon>
        <taxon>Basidiomycota</taxon>
        <taxon>Agaricomycotina</taxon>
        <taxon>Agaricomycetes</taxon>
        <taxon>Agaricomycetidae</taxon>
        <taxon>Agaricales</taxon>
        <taxon>Marasmiineae</taxon>
        <taxon>Physalacriaceae</taxon>
        <taxon>Armillaria</taxon>
    </lineage>
</organism>